<evidence type="ECO:0000313" key="2">
    <source>
        <dbReference type="Proteomes" id="UP000499080"/>
    </source>
</evidence>
<accession>A0A4Y2KTM7</accession>
<evidence type="ECO:0008006" key="3">
    <source>
        <dbReference type="Google" id="ProtNLM"/>
    </source>
</evidence>
<organism evidence="1 2">
    <name type="scientific">Araneus ventricosus</name>
    <name type="common">Orbweaver spider</name>
    <name type="synonym">Epeira ventricosa</name>
    <dbReference type="NCBI Taxonomy" id="182803"/>
    <lineage>
        <taxon>Eukaryota</taxon>
        <taxon>Metazoa</taxon>
        <taxon>Ecdysozoa</taxon>
        <taxon>Arthropoda</taxon>
        <taxon>Chelicerata</taxon>
        <taxon>Arachnida</taxon>
        <taxon>Araneae</taxon>
        <taxon>Araneomorphae</taxon>
        <taxon>Entelegynae</taxon>
        <taxon>Araneoidea</taxon>
        <taxon>Araneidae</taxon>
        <taxon>Araneus</taxon>
    </lineage>
</organism>
<evidence type="ECO:0000313" key="1">
    <source>
        <dbReference type="EMBL" id="GBN04853.1"/>
    </source>
</evidence>
<dbReference type="Proteomes" id="UP000499080">
    <property type="component" value="Unassembled WGS sequence"/>
</dbReference>
<dbReference type="EMBL" id="BGPR01004920">
    <property type="protein sequence ID" value="GBN04853.1"/>
    <property type="molecule type" value="Genomic_DNA"/>
</dbReference>
<gene>
    <name evidence="1" type="ORF">AVEN_124469_1</name>
</gene>
<dbReference type="OrthoDB" id="6436077at2759"/>
<protein>
    <recommendedName>
        <fullName evidence="3">Retrovirus-related Pol polyprotein from type-1 retrotransposable element R2</fullName>
    </recommendedName>
</protein>
<keyword evidence="2" id="KW-1185">Reference proteome</keyword>
<dbReference type="AlphaFoldDB" id="A0A4Y2KTM7"/>
<comment type="caution">
    <text evidence="1">The sequence shown here is derived from an EMBL/GenBank/DDBJ whole genome shotgun (WGS) entry which is preliminary data.</text>
</comment>
<reference evidence="1 2" key="1">
    <citation type="journal article" date="2019" name="Sci. Rep.">
        <title>Orb-weaving spider Araneus ventricosus genome elucidates the spidroin gene catalogue.</title>
        <authorList>
            <person name="Kono N."/>
            <person name="Nakamura H."/>
            <person name="Ohtoshi R."/>
            <person name="Moran D.A.P."/>
            <person name="Shinohara A."/>
            <person name="Yoshida Y."/>
            <person name="Fujiwara M."/>
            <person name="Mori M."/>
            <person name="Tomita M."/>
            <person name="Arakawa K."/>
        </authorList>
    </citation>
    <scope>NUCLEOTIDE SEQUENCE [LARGE SCALE GENOMIC DNA]</scope>
</reference>
<sequence length="175" mass="19843">MCGKIFAVYRFFSSAGLELLSLRGNQAWKKNVDMSCCGCDKYDLETLPHVLNHCKGRLRAWLSPTQLRIDRLKKALLTRGILLAENHQSVGPLGKRPDLVFQMGKEIYIIDVTIPSENRYDSFDNARQEKLDKYAHLVDIYTHNAASVIPILVGALGSWDPKNDKFLLKSCPNHI</sequence>
<proteinExistence type="predicted"/>
<name>A0A4Y2KTM7_ARAVE</name>